<evidence type="ECO:0000313" key="11">
    <source>
        <dbReference type="EMBL" id="QCO56427.1"/>
    </source>
</evidence>
<evidence type="ECO:0000259" key="10">
    <source>
        <dbReference type="Pfam" id="PF04290"/>
    </source>
</evidence>
<dbReference type="InterPro" id="IPR055348">
    <property type="entry name" value="DctQ"/>
</dbReference>
<evidence type="ECO:0000256" key="5">
    <source>
        <dbReference type="ARBA" id="ARBA00022692"/>
    </source>
</evidence>
<proteinExistence type="inferred from homology"/>
<evidence type="ECO:0000256" key="4">
    <source>
        <dbReference type="ARBA" id="ARBA00022519"/>
    </source>
</evidence>
<dbReference type="EMBL" id="CP039964">
    <property type="protein sequence ID" value="QCO56427.1"/>
    <property type="molecule type" value="Genomic_DNA"/>
</dbReference>
<dbReference type="PANTHER" id="PTHR35011:SF2">
    <property type="entry name" value="2,3-DIKETO-L-GULONATE TRAP TRANSPORTER SMALL PERMEASE PROTEIN YIAM"/>
    <property type="match status" value="1"/>
</dbReference>
<dbReference type="RefSeq" id="WP_137194207.1">
    <property type="nucleotide sequence ID" value="NZ_CP039964.1"/>
</dbReference>
<dbReference type="GO" id="GO:0005886">
    <property type="term" value="C:plasma membrane"/>
    <property type="evidence" value="ECO:0007669"/>
    <property type="project" value="UniProtKB-SubCell"/>
</dbReference>
<dbReference type="GO" id="GO:0022857">
    <property type="term" value="F:transmembrane transporter activity"/>
    <property type="evidence" value="ECO:0007669"/>
    <property type="project" value="UniProtKB-UniRule"/>
</dbReference>
<evidence type="ECO:0000256" key="8">
    <source>
        <dbReference type="ARBA" id="ARBA00038436"/>
    </source>
</evidence>
<feature type="transmembrane region" description="Helical" evidence="9">
    <location>
        <begin position="7"/>
        <end position="29"/>
    </location>
</feature>
<name>A0A4P8EHN2_9RHOB</name>
<keyword evidence="4 9" id="KW-0997">Cell inner membrane</keyword>
<evidence type="ECO:0000313" key="12">
    <source>
        <dbReference type="Proteomes" id="UP000298631"/>
    </source>
</evidence>
<gene>
    <name evidence="11" type="ORF">EOK75_12225</name>
</gene>
<evidence type="ECO:0000256" key="6">
    <source>
        <dbReference type="ARBA" id="ARBA00022989"/>
    </source>
</evidence>
<comment type="subunit">
    <text evidence="9">The complex comprises the extracytoplasmic solute receptor protein and the two transmembrane proteins.</text>
</comment>
<organism evidence="11 12">
    <name type="scientific">Pseudorhodobacter turbinis</name>
    <dbReference type="NCBI Taxonomy" id="2500533"/>
    <lineage>
        <taxon>Bacteria</taxon>
        <taxon>Pseudomonadati</taxon>
        <taxon>Pseudomonadota</taxon>
        <taxon>Alphaproteobacteria</taxon>
        <taxon>Rhodobacterales</taxon>
        <taxon>Paracoccaceae</taxon>
        <taxon>Pseudorhodobacter</taxon>
    </lineage>
</organism>
<comment type="similarity">
    <text evidence="8 9">Belongs to the TRAP transporter small permease family.</text>
</comment>
<keyword evidence="12" id="KW-1185">Reference proteome</keyword>
<dbReference type="OrthoDB" id="4964541at2"/>
<keyword evidence="2 9" id="KW-0813">Transport</keyword>
<dbReference type="Pfam" id="PF04290">
    <property type="entry name" value="DctQ"/>
    <property type="match status" value="1"/>
</dbReference>
<evidence type="ECO:0000256" key="3">
    <source>
        <dbReference type="ARBA" id="ARBA00022475"/>
    </source>
</evidence>
<evidence type="ECO:0000256" key="9">
    <source>
        <dbReference type="RuleBase" id="RU369079"/>
    </source>
</evidence>
<feature type="transmembrane region" description="Helical" evidence="9">
    <location>
        <begin position="41"/>
        <end position="64"/>
    </location>
</feature>
<keyword evidence="3" id="KW-1003">Cell membrane</keyword>
<feature type="transmembrane region" description="Helical" evidence="9">
    <location>
        <begin position="85"/>
        <end position="106"/>
    </location>
</feature>
<evidence type="ECO:0000256" key="7">
    <source>
        <dbReference type="ARBA" id="ARBA00023136"/>
    </source>
</evidence>
<dbReference type="Proteomes" id="UP000298631">
    <property type="component" value="Chromosome"/>
</dbReference>
<keyword evidence="7 9" id="KW-0472">Membrane</keyword>
<comment type="subcellular location">
    <subcellularLocation>
        <location evidence="1 9">Cell inner membrane</location>
        <topology evidence="1 9">Multi-pass membrane protein</topology>
    </subcellularLocation>
</comment>
<comment type="function">
    <text evidence="9">Part of the tripartite ATP-independent periplasmic (TRAP) transport system.</text>
</comment>
<keyword evidence="5 9" id="KW-0812">Transmembrane</keyword>
<feature type="domain" description="Tripartite ATP-independent periplasmic transporters DctQ component" evidence="10">
    <location>
        <begin position="23"/>
        <end position="151"/>
    </location>
</feature>
<keyword evidence="6 9" id="KW-1133">Transmembrane helix</keyword>
<dbReference type="KEGG" id="pseb:EOK75_12225"/>
<evidence type="ECO:0000256" key="1">
    <source>
        <dbReference type="ARBA" id="ARBA00004429"/>
    </source>
</evidence>
<dbReference type="PANTHER" id="PTHR35011">
    <property type="entry name" value="2,3-DIKETO-L-GULONATE TRAP TRANSPORTER SMALL PERMEASE PROTEIN YIAM"/>
    <property type="match status" value="1"/>
</dbReference>
<sequence>MRRLDYFVAMALRVIPIACLVALFLLIFVNVIARTFQLAGFAWFDEVITGLFAWMVFVGSAALWRENDHFQVHWLQTVLPVRSSHLLRLLIVALGLCFLFAMTWFGASLTLKAKAMTPILSMPTSLFYAAIPISGAVMFIYSLVDLFRLFTQKETKL</sequence>
<accession>A0A4P8EHN2</accession>
<reference evidence="11 12" key="1">
    <citation type="submission" date="2019-05" db="EMBL/GenBank/DDBJ databases">
        <title>Pseudorhodobacter turbinis sp. nov., isolated from the gut of the Korean turban shell.</title>
        <authorList>
            <person name="Jeong Y.-S."/>
            <person name="Kang W.-R."/>
            <person name="Bae J.-W."/>
        </authorList>
    </citation>
    <scope>NUCLEOTIDE SEQUENCE [LARGE SCALE GENOMIC DNA]</scope>
    <source>
        <strain evidence="11 12">S12M18</strain>
    </source>
</reference>
<evidence type="ECO:0000256" key="2">
    <source>
        <dbReference type="ARBA" id="ARBA00022448"/>
    </source>
</evidence>
<dbReference type="AlphaFoldDB" id="A0A4P8EHN2"/>
<dbReference type="GO" id="GO:0015740">
    <property type="term" value="P:C4-dicarboxylate transport"/>
    <property type="evidence" value="ECO:0007669"/>
    <property type="project" value="TreeGrafter"/>
</dbReference>
<dbReference type="InterPro" id="IPR007387">
    <property type="entry name" value="TRAP_DctQ"/>
</dbReference>
<feature type="transmembrane region" description="Helical" evidence="9">
    <location>
        <begin position="126"/>
        <end position="147"/>
    </location>
</feature>
<protein>
    <recommendedName>
        <fullName evidence="9">TRAP transporter small permease protein</fullName>
    </recommendedName>
</protein>